<dbReference type="InterPro" id="IPR027417">
    <property type="entry name" value="P-loop_NTPase"/>
</dbReference>
<feature type="region of interest" description="Disordered" evidence="1">
    <location>
        <begin position="41"/>
        <end position="60"/>
    </location>
</feature>
<evidence type="ECO:0000259" key="3">
    <source>
        <dbReference type="Pfam" id="PF21516"/>
    </source>
</evidence>
<dbReference type="STRING" id="4615.A0A199VKF5"/>
<feature type="domain" description="NOA1/YqeH-like C-terminal" evidence="3">
    <location>
        <begin position="490"/>
        <end position="588"/>
    </location>
</feature>
<dbReference type="GO" id="GO:0005739">
    <property type="term" value="C:mitochondrion"/>
    <property type="evidence" value="ECO:0007669"/>
    <property type="project" value="TreeGrafter"/>
</dbReference>
<accession>A0A199VKF5</accession>
<dbReference type="InterPro" id="IPR006073">
    <property type="entry name" value="GTP-bd"/>
</dbReference>
<dbReference type="AlphaFoldDB" id="A0A199VKF5"/>
<dbReference type="Gene3D" id="3.40.50.300">
    <property type="entry name" value="P-loop containing nucleotide triphosphate hydrolases"/>
    <property type="match status" value="1"/>
</dbReference>
<dbReference type="InterPro" id="IPR050896">
    <property type="entry name" value="Mito_lipid_metab_GTPase"/>
</dbReference>
<feature type="region of interest" description="Disordered" evidence="1">
    <location>
        <begin position="182"/>
        <end position="212"/>
    </location>
</feature>
<protein>
    <submittedName>
        <fullName evidence="4">Uncharacterized protein YqeH</fullName>
    </submittedName>
</protein>
<feature type="region of interest" description="Disordered" evidence="1">
    <location>
        <begin position="294"/>
        <end position="349"/>
    </location>
</feature>
<dbReference type="InterPro" id="IPR048422">
    <property type="entry name" value="NOA1/YqeH-like_C"/>
</dbReference>
<dbReference type="Proteomes" id="UP000092600">
    <property type="component" value="Unassembled WGS sequence"/>
</dbReference>
<name>A0A199VKF5_ANACO</name>
<dbReference type="SUPFAM" id="SSF52540">
    <property type="entry name" value="P-loop containing nucleoside triphosphate hydrolases"/>
    <property type="match status" value="1"/>
</dbReference>
<feature type="compositionally biased region" description="Acidic residues" evidence="1">
    <location>
        <begin position="192"/>
        <end position="206"/>
    </location>
</feature>
<feature type="domain" description="G" evidence="2">
    <location>
        <begin position="374"/>
        <end position="440"/>
    </location>
</feature>
<feature type="compositionally biased region" description="Pro residues" evidence="1">
    <location>
        <begin position="77"/>
        <end position="88"/>
    </location>
</feature>
<gene>
    <name evidence="4" type="ORF">ACMD2_22647</name>
</gene>
<proteinExistence type="predicted"/>
<dbReference type="PANTHER" id="PTHR46434:SF1">
    <property type="entry name" value="GENETIC INTERACTOR OF PROHIBITINS 3, MITOCHONDRIAL"/>
    <property type="match status" value="1"/>
</dbReference>
<reference evidence="4 5" key="1">
    <citation type="journal article" date="2016" name="DNA Res.">
        <title>The draft genome of MD-2 pineapple using hybrid error correction of long reads.</title>
        <authorList>
            <person name="Redwan R.M."/>
            <person name="Saidin A."/>
            <person name="Kumar S.V."/>
        </authorList>
    </citation>
    <scope>NUCLEOTIDE SEQUENCE [LARGE SCALE GENOMIC DNA]</scope>
    <source>
        <strain evidence="5">cv. MD2</strain>
        <tissue evidence="4">Leaf</tissue>
    </source>
</reference>
<feature type="non-terminal residue" evidence="4">
    <location>
        <position position="645"/>
    </location>
</feature>
<dbReference type="GO" id="GO:0005525">
    <property type="term" value="F:GTP binding"/>
    <property type="evidence" value="ECO:0007669"/>
    <property type="project" value="InterPro"/>
</dbReference>
<dbReference type="PANTHER" id="PTHR46434">
    <property type="entry name" value="GENETIC INTERACTOR OF PROHIBITINS 3, MITOCHONDRIAL"/>
    <property type="match status" value="1"/>
</dbReference>
<dbReference type="Pfam" id="PF21516">
    <property type="entry name" value="YqeH-like_C"/>
    <property type="match status" value="1"/>
</dbReference>
<dbReference type="EMBL" id="LSRQ01001586">
    <property type="protein sequence ID" value="OAY77220.1"/>
    <property type="molecule type" value="Genomic_DNA"/>
</dbReference>
<sequence length="645" mass="69649">MSRHFCVGSIVIRPLSVSARTHIEHLLCKLRTTLVFTFTHPHTKKQKQKQMLSQARKHSPLRPAALRRFSAPLSSPSSPPPPPPPLPRPTTSINPRLPASPPPHPLLLRRRSFSFQSPLVAGDGDDVDCGGGGLCPGCGVRMQGSDPTLPGFFLLPSPKSVDYRAPLDRRLPSLSLDDPRLSLSLKSGLFPPDDDDDDDEEEEEADSSSSSSSAAAASVVVCARCHSLRHYGRVKEQGAENLLPDFDFDRAVAPRMTSPSGPRSVVLAVVDAADFDGSFPRRLARLAAAAAAAHSDAWRRRAPPTPPASSSPPPSSTSSPSPTPPPPPPRRSRSGRARARTPRARGGWRAAARGWGVRALLERARELAGPRGNVWAVGAQNAGKSTLINAMARCAGGTATHLTEAPVPGTTLGIVRVDGVLGGQAKLFDTPGILHPYQITTRLTREEQKLVHMGKELRPRTYRIKAGHSIHIGGLIRLDVEELSVNTIYITVWASSLLPLHMGKTENASAMMDNHFGLQLQPPIGEKRIKELGKWVRKEFRVAGDSWDANSVDIAAAGLGWFAIGLKGEAVLGVWTYDGVDVVSRSSLIRKRASIFEEAGFTVSKIVSKADCLSNKVKHNKSEKKKQAQCRLCEADSPTVKPDET</sequence>
<evidence type="ECO:0000256" key="1">
    <source>
        <dbReference type="SAM" id="MobiDB-lite"/>
    </source>
</evidence>
<evidence type="ECO:0000259" key="2">
    <source>
        <dbReference type="Pfam" id="PF01926"/>
    </source>
</evidence>
<evidence type="ECO:0000313" key="5">
    <source>
        <dbReference type="Proteomes" id="UP000092600"/>
    </source>
</evidence>
<dbReference type="Pfam" id="PF01926">
    <property type="entry name" value="MMR_HSR1"/>
    <property type="match status" value="1"/>
</dbReference>
<evidence type="ECO:0000313" key="4">
    <source>
        <dbReference type="EMBL" id="OAY77220.1"/>
    </source>
</evidence>
<feature type="compositionally biased region" description="Pro residues" evidence="1">
    <location>
        <begin position="303"/>
        <end position="329"/>
    </location>
</feature>
<organism evidence="4 5">
    <name type="scientific">Ananas comosus</name>
    <name type="common">Pineapple</name>
    <name type="synonym">Ananas ananas</name>
    <dbReference type="NCBI Taxonomy" id="4615"/>
    <lineage>
        <taxon>Eukaryota</taxon>
        <taxon>Viridiplantae</taxon>
        <taxon>Streptophyta</taxon>
        <taxon>Embryophyta</taxon>
        <taxon>Tracheophyta</taxon>
        <taxon>Spermatophyta</taxon>
        <taxon>Magnoliopsida</taxon>
        <taxon>Liliopsida</taxon>
        <taxon>Poales</taxon>
        <taxon>Bromeliaceae</taxon>
        <taxon>Bromelioideae</taxon>
        <taxon>Ananas</taxon>
    </lineage>
</organism>
<comment type="caution">
    <text evidence="4">The sequence shown here is derived from an EMBL/GenBank/DDBJ whole genome shotgun (WGS) entry which is preliminary data.</text>
</comment>
<feature type="region of interest" description="Disordered" evidence="1">
    <location>
        <begin position="70"/>
        <end position="107"/>
    </location>
</feature>
<feature type="compositionally biased region" description="Basic residues" evidence="1">
    <location>
        <begin position="330"/>
        <end position="343"/>
    </location>
</feature>